<accession>A0A7X0RH28</accession>
<protein>
    <submittedName>
        <fullName evidence="4">Nitroreductase family protein</fullName>
    </submittedName>
</protein>
<dbReference type="Proteomes" id="UP000523955">
    <property type="component" value="Unassembled WGS sequence"/>
</dbReference>
<comment type="similarity">
    <text evidence="1">Belongs to the nitroreductase family.</text>
</comment>
<gene>
    <name evidence="4" type="ORF">H5V45_12530</name>
</gene>
<evidence type="ECO:0000256" key="1">
    <source>
        <dbReference type="ARBA" id="ARBA00007118"/>
    </source>
</evidence>
<dbReference type="InterPro" id="IPR000415">
    <property type="entry name" value="Nitroreductase-like"/>
</dbReference>
<reference evidence="4 5" key="1">
    <citation type="submission" date="2020-08" db="EMBL/GenBank/DDBJ databases">
        <authorList>
            <person name="Seo M.-J."/>
        </authorList>
    </citation>
    <scope>NUCLEOTIDE SEQUENCE [LARGE SCALE GENOMIC DNA]</scope>
    <source>
        <strain evidence="4 5">KIGAM211</strain>
    </source>
</reference>
<evidence type="ECO:0000313" key="5">
    <source>
        <dbReference type="Proteomes" id="UP000523955"/>
    </source>
</evidence>
<dbReference type="AlphaFoldDB" id="A0A7X0RH28"/>
<dbReference type="Gene3D" id="3.40.109.10">
    <property type="entry name" value="NADH Oxidase"/>
    <property type="match status" value="1"/>
</dbReference>
<keyword evidence="2" id="KW-0560">Oxidoreductase</keyword>
<keyword evidence="5" id="KW-1185">Reference proteome</keyword>
<feature type="domain" description="Nitroreductase" evidence="3">
    <location>
        <begin position="13"/>
        <end position="61"/>
    </location>
</feature>
<dbReference type="Pfam" id="PF00881">
    <property type="entry name" value="Nitroreductase"/>
    <property type="match status" value="1"/>
</dbReference>
<dbReference type="EMBL" id="JACKXE010000001">
    <property type="protein sequence ID" value="MBB6628147.1"/>
    <property type="molecule type" value="Genomic_DNA"/>
</dbReference>
<dbReference type="PANTHER" id="PTHR43673:SF10">
    <property type="entry name" value="NADH DEHYDROGENASE_NAD(P)H NITROREDUCTASE XCC3605-RELATED"/>
    <property type="match status" value="1"/>
</dbReference>
<sequence length="200" mass="21416">MTTETLPALTPLLRERRSIRTYDDTHVLADADLRLLLEAARWSASAGNSQPWAFLVGRRGDAAHRGFVELLSRGNTSWAPRASALLFSLHQVATGPEEDALTYSDYAAYDLGQSVAQLGVQAAALGLSIHQFAGFDHDALAAAAGVPPHWRVTTGIAVGLALPDGPEADALLRERDHRPRVRKPLAEVAYGGTFGAALEL</sequence>
<dbReference type="PANTHER" id="PTHR43673">
    <property type="entry name" value="NAD(P)H NITROREDUCTASE YDGI-RELATED"/>
    <property type="match status" value="1"/>
</dbReference>
<evidence type="ECO:0000313" key="4">
    <source>
        <dbReference type="EMBL" id="MBB6628147.1"/>
    </source>
</evidence>
<evidence type="ECO:0000256" key="2">
    <source>
        <dbReference type="ARBA" id="ARBA00023002"/>
    </source>
</evidence>
<name>A0A7X0RH28_9ACTN</name>
<proteinExistence type="inferred from homology"/>
<dbReference type="SUPFAM" id="SSF55469">
    <property type="entry name" value="FMN-dependent nitroreductase-like"/>
    <property type="match status" value="1"/>
</dbReference>
<dbReference type="InterPro" id="IPR029479">
    <property type="entry name" value="Nitroreductase"/>
</dbReference>
<evidence type="ECO:0000259" key="3">
    <source>
        <dbReference type="Pfam" id="PF00881"/>
    </source>
</evidence>
<comment type="caution">
    <text evidence="4">The sequence shown here is derived from an EMBL/GenBank/DDBJ whole genome shotgun (WGS) entry which is preliminary data.</text>
</comment>
<organism evidence="4 5">
    <name type="scientific">Nocardioides luti</name>
    <dbReference type="NCBI Taxonomy" id="2761101"/>
    <lineage>
        <taxon>Bacteria</taxon>
        <taxon>Bacillati</taxon>
        <taxon>Actinomycetota</taxon>
        <taxon>Actinomycetes</taxon>
        <taxon>Propionibacteriales</taxon>
        <taxon>Nocardioidaceae</taxon>
        <taxon>Nocardioides</taxon>
    </lineage>
</organism>
<dbReference type="GO" id="GO:0016491">
    <property type="term" value="F:oxidoreductase activity"/>
    <property type="evidence" value="ECO:0007669"/>
    <property type="project" value="UniProtKB-KW"/>
</dbReference>
<dbReference type="RefSeq" id="WP_185253231.1">
    <property type="nucleotide sequence ID" value="NZ_JACKXE010000001.1"/>
</dbReference>